<dbReference type="Pfam" id="PF00447">
    <property type="entry name" value="HSF_DNA-bind"/>
    <property type="match status" value="1"/>
</dbReference>
<evidence type="ECO:0000256" key="4">
    <source>
        <dbReference type="ARBA" id="ARBA00023242"/>
    </source>
</evidence>
<dbReference type="InterPro" id="IPR036390">
    <property type="entry name" value="WH_DNA-bd_sf"/>
</dbReference>
<evidence type="ECO:0000313" key="9">
    <source>
        <dbReference type="Proteomes" id="UP000298061"/>
    </source>
</evidence>
<dbReference type="PANTHER" id="PTHR10015:SF427">
    <property type="entry name" value="HEAT SHOCK FACTOR PROTEIN"/>
    <property type="match status" value="1"/>
</dbReference>
<evidence type="ECO:0000256" key="1">
    <source>
        <dbReference type="ARBA" id="ARBA00004123"/>
    </source>
</evidence>
<dbReference type="InterPro" id="IPR000232">
    <property type="entry name" value="HSF_DNA-bd"/>
</dbReference>
<feature type="compositionally biased region" description="Pro residues" evidence="6">
    <location>
        <begin position="146"/>
        <end position="158"/>
    </location>
</feature>
<dbReference type="EMBL" id="SFCI01000642">
    <property type="protein sequence ID" value="TFY78641.1"/>
    <property type="molecule type" value="Genomic_DNA"/>
</dbReference>
<dbReference type="OrthoDB" id="60033at2759"/>
<dbReference type="InterPro" id="IPR036388">
    <property type="entry name" value="WH-like_DNA-bd_sf"/>
</dbReference>
<evidence type="ECO:0000256" key="2">
    <source>
        <dbReference type="ARBA" id="ARBA00006403"/>
    </source>
</evidence>
<dbReference type="STRING" id="135208.A0A4Y9ZXK6"/>
<accession>A0A4Y9ZXK6</accession>
<dbReference type="Proteomes" id="UP000298061">
    <property type="component" value="Unassembled WGS sequence"/>
</dbReference>
<feature type="region of interest" description="Disordered" evidence="6">
    <location>
        <begin position="242"/>
        <end position="271"/>
    </location>
</feature>
<feature type="compositionally biased region" description="Low complexity" evidence="6">
    <location>
        <begin position="186"/>
        <end position="199"/>
    </location>
</feature>
<dbReference type="PANTHER" id="PTHR10015">
    <property type="entry name" value="HEAT SHOCK TRANSCRIPTION FACTOR"/>
    <property type="match status" value="1"/>
</dbReference>
<dbReference type="GO" id="GO:0043565">
    <property type="term" value="F:sequence-specific DNA binding"/>
    <property type="evidence" value="ECO:0007669"/>
    <property type="project" value="InterPro"/>
</dbReference>
<gene>
    <name evidence="8" type="ORF">EWM64_g5372</name>
</gene>
<dbReference type="SUPFAM" id="SSF46785">
    <property type="entry name" value="Winged helix' DNA-binding domain"/>
    <property type="match status" value="1"/>
</dbReference>
<feature type="compositionally biased region" description="Low complexity" evidence="6">
    <location>
        <begin position="88"/>
        <end position="97"/>
    </location>
</feature>
<comment type="similarity">
    <text evidence="2 5">Belongs to the HSF family.</text>
</comment>
<dbReference type="GO" id="GO:0003700">
    <property type="term" value="F:DNA-binding transcription factor activity"/>
    <property type="evidence" value="ECO:0007669"/>
    <property type="project" value="InterPro"/>
</dbReference>
<sequence>MSPGELQYPQQSSQQQQQQPPSQQPPSWPSAPHLLQPGHAQPGYPPPPSGPGGGQPSLGGEHQHYPGYYQGSAPPPIPEGAMMERGTSLSLNLSSLSVASPTNLSPINQSPHTSTATSGLSPITPISPSNPAIQGQNPFGAHQHPPSHPPYGQHPPPGSQHQFSFAPPDQSQGIRYEDPNYDISRRMGLSSRSSSSSEKSVPRKRSFTAGPLPIPPNIEEANMFDASGTSMQLDNPAEAYDEVDMGYPSVDPNGSPIDGSTSSGEQDDQLKPLIDTPTAQSQHAMQASSMSIIGKPMGTNNFVTKLYQMINDPKSAHFIAWTDLGTSFVVSNVGEFSRSILGSHFKHNNTPRAQRTSTDAQTWEFSHHKFLRGRPDLLEEIKRKALEPDPSVKHRVELPGEVAAQLAQMREENRRVSGALSAEKAKVERLALVTKSLYDVVEKNFPGWREWYILHAVNDWMLIF</sequence>
<evidence type="ECO:0000256" key="3">
    <source>
        <dbReference type="ARBA" id="ARBA00023125"/>
    </source>
</evidence>
<evidence type="ECO:0000256" key="6">
    <source>
        <dbReference type="SAM" id="MobiDB-lite"/>
    </source>
</evidence>
<feature type="domain" description="HSF-type DNA-binding" evidence="7">
    <location>
        <begin position="298"/>
        <end position="384"/>
    </location>
</feature>
<keyword evidence="9" id="KW-1185">Reference proteome</keyword>
<feature type="compositionally biased region" description="Polar residues" evidence="6">
    <location>
        <begin position="98"/>
        <end position="137"/>
    </location>
</feature>
<name>A0A4Y9ZXK6_9AGAM</name>
<comment type="subcellular location">
    <subcellularLocation>
        <location evidence="1">Nucleus</location>
    </subcellularLocation>
</comment>
<evidence type="ECO:0000313" key="8">
    <source>
        <dbReference type="EMBL" id="TFY78641.1"/>
    </source>
</evidence>
<comment type="caution">
    <text evidence="8">The sequence shown here is derived from an EMBL/GenBank/DDBJ whole genome shotgun (WGS) entry which is preliminary data.</text>
</comment>
<feature type="region of interest" description="Disordered" evidence="6">
    <location>
        <begin position="1"/>
        <end position="220"/>
    </location>
</feature>
<evidence type="ECO:0000259" key="7">
    <source>
        <dbReference type="SMART" id="SM00415"/>
    </source>
</evidence>
<dbReference type="Gene3D" id="1.10.10.10">
    <property type="entry name" value="Winged helix-like DNA-binding domain superfamily/Winged helix DNA-binding domain"/>
    <property type="match status" value="2"/>
</dbReference>
<dbReference type="SMART" id="SM00415">
    <property type="entry name" value="HSF"/>
    <property type="match status" value="1"/>
</dbReference>
<proteinExistence type="inferred from homology"/>
<feature type="compositionally biased region" description="Low complexity" evidence="6">
    <location>
        <begin position="9"/>
        <end position="21"/>
    </location>
</feature>
<keyword evidence="3" id="KW-0238">DNA-binding</keyword>
<protein>
    <recommendedName>
        <fullName evidence="7">HSF-type DNA-binding domain-containing protein</fullName>
    </recommendedName>
</protein>
<dbReference type="GO" id="GO:0005634">
    <property type="term" value="C:nucleus"/>
    <property type="evidence" value="ECO:0007669"/>
    <property type="project" value="UniProtKB-SubCell"/>
</dbReference>
<keyword evidence="4" id="KW-0539">Nucleus</keyword>
<evidence type="ECO:0000256" key="5">
    <source>
        <dbReference type="RuleBase" id="RU004020"/>
    </source>
</evidence>
<reference evidence="8 9" key="1">
    <citation type="submission" date="2019-02" db="EMBL/GenBank/DDBJ databases">
        <title>Genome sequencing of the rare red list fungi Hericium alpestre (H. flagellum).</title>
        <authorList>
            <person name="Buettner E."/>
            <person name="Kellner H."/>
        </authorList>
    </citation>
    <scope>NUCLEOTIDE SEQUENCE [LARGE SCALE GENOMIC DNA]</scope>
    <source>
        <strain evidence="8 9">DSM 108284</strain>
    </source>
</reference>
<organism evidence="8 9">
    <name type="scientific">Hericium alpestre</name>
    <dbReference type="NCBI Taxonomy" id="135208"/>
    <lineage>
        <taxon>Eukaryota</taxon>
        <taxon>Fungi</taxon>
        <taxon>Dikarya</taxon>
        <taxon>Basidiomycota</taxon>
        <taxon>Agaricomycotina</taxon>
        <taxon>Agaricomycetes</taxon>
        <taxon>Russulales</taxon>
        <taxon>Hericiaceae</taxon>
        <taxon>Hericium</taxon>
    </lineage>
</organism>
<dbReference type="AlphaFoldDB" id="A0A4Y9ZXK6"/>